<accession>A0A0R2CGZ5</accession>
<dbReference type="SUPFAM" id="SSF51726">
    <property type="entry name" value="UROD/MetE-like"/>
    <property type="match status" value="1"/>
</dbReference>
<dbReference type="GO" id="GO:0009086">
    <property type="term" value="P:methionine biosynthetic process"/>
    <property type="evidence" value="ECO:0007669"/>
    <property type="project" value="InterPro"/>
</dbReference>
<dbReference type="AlphaFoldDB" id="A0A0R2CGZ5"/>
<protein>
    <recommendedName>
        <fullName evidence="3">Cobalamin-independent methionine synthase MetE C-terminal/archaeal domain-containing protein</fullName>
    </recommendedName>
</protein>
<dbReference type="Proteomes" id="UP000051789">
    <property type="component" value="Unassembled WGS sequence"/>
</dbReference>
<dbReference type="PANTHER" id="PTHR43844:SF1">
    <property type="entry name" value="METHIONINE SYNTHASE"/>
    <property type="match status" value="1"/>
</dbReference>
<comment type="caution">
    <text evidence="1">The sequence shown here is derived from an EMBL/GenBank/DDBJ whole genome shotgun (WGS) entry which is preliminary data.</text>
</comment>
<keyword evidence="2" id="KW-1185">Reference proteome</keyword>
<evidence type="ECO:0008006" key="3">
    <source>
        <dbReference type="Google" id="ProtNLM"/>
    </source>
</evidence>
<proteinExistence type="predicted"/>
<dbReference type="GO" id="GO:0008270">
    <property type="term" value="F:zinc ion binding"/>
    <property type="evidence" value="ECO:0007669"/>
    <property type="project" value="InterPro"/>
</dbReference>
<dbReference type="STRING" id="1423810.FD19_GL001428"/>
<dbReference type="PANTHER" id="PTHR43844">
    <property type="entry name" value="METHIONINE SYNTHASE"/>
    <property type="match status" value="1"/>
</dbReference>
<dbReference type="Gene3D" id="3.20.20.210">
    <property type="match status" value="1"/>
</dbReference>
<dbReference type="CDD" id="cd03311">
    <property type="entry name" value="CIMS_C_terminal_like"/>
    <property type="match status" value="1"/>
</dbReference>
<dbReference type="EMBL" id="AYZK01000003">
    <property type="protein sequence ID" value="KRM87270.1"/>
    <property type="molecule type" value="Genomic_DNA"/>
</dbReference>
<dbReference type="PATRIC" id="fig|1423810.4.peg.1467"/>
<organism evidence="1 2">
    <name type="scientific">Lacticaseibacillus thailandensis DSM 22698 = JCM 13996</name>
    <dbReference type="NCBI Taxonomy" id="1423810"/>
    <lineage>
        <taxon>Bacteria</taxon>
        <taxon>Bacillati</taxon>
        <taxon>Bacillota</taxon>
        <taxon>Bacilli</taxon>
        <taxon>Lactobacillales</taxon>
        <taxon>Lactobacillaceae</taxon>
        <taxon>Lacticaseibacillus</taxon>
    </lineage>
</organism>
<reference evidence="1 2" key="1">
    <citation type="journal article" date="2015" name="Genome Announc.">
        <title>Expanding the biotechnology potential of lactobacilli through comparative genomics of 213 strains and associated genera.</title>
        <authorList>
            <person name="Sun Z."/>
            <person name="Harris H.M."/>
            <person name="McCann A."/>
            <person name="Guo C."/>
            <person name="Argimon S."/>
            <person name="Zhang W."/>
            <person name="Yang X."/>
            <person name="Jeffery I.B."/>
            <person name="Cooney J.C."/>
            <person name="Kagawa T.F."/>
            <person name="Liu W."/>
            <person name="Song Y."/>
            <person name="Salvetti E."/>
            <person name="Wrobel A."/>
            <person name="Rasinkangas P."/>
            <person name="Parkhill J."/>
            <person name="Rea M.C."/>
            <person name="O'Sullivan O."/>
            <person name="Ritari J."/>
            <person name="Douillard F.P."/>
            <person name="Paul Ross R."/>
            <person name="Yang R."/>
            <person name="Briner A.E."/>
            <person name="Felis G.E."/>
            <person name="de Vos W.M."/>
            <person name="Barrangou R."/>
            <person name="Klaenhammer T.R."/>
            <person name="Caufield P.W."/>
            <person name="Cui Y."/>
            <person name="Zhang H."/>
            <person name="O'Toole P.W."/>
        </authorList>
    </citation>
    <scope>NUCLEOTIDE SEQUENCE [LARGE SCALE GENOMIC DNA]</scope>
    <source>
        <strain evidence="1 2">DSM 22698</strain>
    </source>
</reference>
<dbReference type="InterPro" id="IPR002629">
    <property type="entry name" value="Met_Synth_C/arc"/>
</dbReference>
<evidence type="ECO:0000313" key="2">
    <source>
        <dbReference type="Proteomes" id="UP000051789"/>
    </source>
</evidence>
<evidence type="ECO:0000313" key="1">
    <source>
        <dbReference type="EMBL" id="KRM87270.1"/>
    </source>
</evidence>
<gene>
    <name evidence="1" type="ORF">FD19_GL001428</name>
</gene>
<dbReference type="InterPro" id="IPR038071">
    <property type="entry name" value="UROD/MetE-like_sf"/>
</dbReference>
<sequence length="398" mass="44632">MVSIIKNTEATNMTKSRFQIVGSLLRPANLLTYKDQIEHRDDIQYPFYQDFPGYQETETAAIKQVIAEEKAHGIDVLTDGEYSKSMWHLDFLWGFHGVERYITDHGYTFEDHDGGHFETRKDIGIRITAPLSGKNHHFIDIFKELKAQAGDNDVKTTVWGAAHAFTELSVFDHLYGEGQVYPTADALKDGLINAYKEFLTEYKAAGGTIIQFDDCLWELFADDNQQSFFADGKGGVDGLADEFVAINNAVTDYGHQLGLKVWTHNCRGNYASRHAAGGSYAAIAQKFLHDQHYDRFFLEWDDDRAGSIEALKALQDRPNVEVVLGALSSKTSTLDDEDRVLRLLDKASAILGKNRLYLSHQCGFASCDGGNELTAAQQWAKIDQGQRIAAKYWAHATV</sequence>
<name>A0A0R2CGZ5_9LACO</name>
<dbReference type="GO" id="GO:0003871">
    <property type="term" value="F:5-methyltetrahydropteroyltriglutamate-homocysteine S-methyltransferase activity"/>
    <property type="evidence" value="ECO:0007669"/>
    <property type="project" value="InterPro"/>
</dbReference>